<dbReference type="AlphaFoldDB" id="A0A917AXF3"/>
<dbReference type="RefSeq" id="WP_188389841.1">
    <property type="nucleotide sequence ID" value="NZ_BMFK01000005.1"/>
</dbReference>
<sequence>MSHTKWNIDNVTFEQWDEAKIKEFERIGESYVGDLTTKKQDVKRLIAMENLQEIEEMAMAELDKDEFLEVKFYAAQTGGNFLSAMFFSANYYIMPMIMMDIGHRFIVFGTRKKLLIYEVRELNQVQRMYIIDYKDISKYYYKKKKNCIILCFKARKDKYDELRECSNWLLYGYLQGRINMVITSEDRELVATFFEQRINA</sequence>
<dbReference type="EMBL" id="BMFK01000005">
    <property type="protein sequence ID" value="GGE82869.1"/>
    <property type="molecule type" value="Genomic_DNA"/>
</dbReference>
<reference evidence="1" key="2">
    <citation type="submission" date="2020-09" db="EMBL/GenBank/DDBJ databases">
        <authorList>
            <person name="Sun Q."/>
            <person name="Zhou Y."/>
        </authorList>
    </citation>
    <scope>NUCLEOTIDE SEQUENCE</scope>
    <source>
        <strain evidence="1">CGMCC 1.12698</strain>
    </source>
</reference>
<accession>A0A917AXF3</accession>
<protein>
    <submittedName>
        <fullName evidence="1">Uncharacterized protein</fullName>
    </submittedName>
</protein>
<gene>
    <name evidence="1" type="ORF">GCM10007140_35510</name>
</gene>
<evidence type="ECO:0000313" key="2">
    <source>
        <dbReference type="Proteomes" id="UP000605259"/>
    </source>
</evidence>
<reference evidence="1" key="1">
    <citation type="journal article" date="2014" name="Int. J. Syst. Evol. Microbiol.">
        <title>Complete genome sequence of Corynebacterium casei LMG S-19264T (=DSM 44701T), isolated from a smear-ripened cheese.</title>
        <authorList>
            <consortium name="US DOE Joint Genome Institute (JGI-PGF)"/>
            <person name="Walter F."/>
            <person name="Albersmeier A."/>
            <person name="Kalinowski J."/>
            <person name="Ruckert C."/>
        </authorList>
    </citation>
    <scope>NUCLEOTIDE SEQUENCE</scope>
    <source>
        <strain evidence="1">CGMCC 1.12698</strain>
    </source>
</reference>
<evidence type="ECO:0000313" key="1">
    <source>
        <dbReference type="EMBL" id="GGE82869.1"/>
    </source>
</evidence>
<proteinExistence type="predicted"/>
<dbReference type="Proteomes" id="UP000605259">
    <property type="component" value="Unassembled WGS sequence"/>
</dbReference>
<keyword evidence="2" id="KW-1185">Reference proteome</keyword>
<organism evidence="1 2">
    <name type="scientific">Priestia taiwanensis</name>
    <dbReference type="NCBI Taxonomy" id="1347902"/>
    <lineage>
        <taxon>Bacteria</taxon>
        <taxon>Bacillati</taxon>
        <taxon>Bacillota</taxon>
        <taxon>Bacilli</taxon>
        <taxon>Bacillales</taxon>
        <taxon>Bacillaceae</taxon>
        <taxon>Priestia</taxon>
    </lineage>
</organism>
<comment type="caution">
    <text evidence="1">The sequence shown here is derived from an EMBL/GenBank/DDBJ whole genome shotgun (WGS) entry which is preliminary data.</text>
</comment>
<name>A0A917AXF3_9BACI</name>